<dbReference type="InterPro" id="IPR008969">
    <property type="entry name" value="CarboxyPept-like_regulatory"/>
</dbReference>
<reference evidence="6 7" key="1">
    <citation type="submission" date="2018-06" db="EMBL/GenBank/DDBJ databases">
        <authorList>
            <consortium name="Pathogen Informatics"/>
            <person name="Doyle S."/>
        </authorList>
    </citation>
    <scope>NUCLEOTIDE SEQUENCE [LARGE SCALE GENOMIC DNA]</scope>
    <source>
        <strain evidence="6 7">NCTC13063</strain>
    </source>
</reference>
<feature type="domain" description="TonB-dependent receptor-like beta-barrel" evidence="5">
    <location>
        <begin position="380"/>
        <end position="773"/>
    </location>
</feature>
<proteinExistence type="predicted"/>
<dbReference type="InterPro" id="IPR036942">
    <property type="entry name" value="Beta-barrel_TonB_sf"/>
</dbReference>
<dbReference type="SUPFAM" id="SSF49464">
    <property type="entry name" value="Carboxypeptidase regulatory domain-like"/>
    <property type="match status" value="1"/>
</dbReference>
<comment type="subcellular location">
    <subcellularLocation>
        <location evidence="1">Cell outer membrane</location>
    </subcellularLocation>
</comment>
<dbReference type="SUPFAM" id="SSF56935">
    <property type="entry name" value="Porins"/>
    <property type="match status" value="1"/>
</dbReference>
<evidence type="ECO:0000313" key="7">
    <source>
        <dbReference type="Proteomes" id="UP000255283"/>
    </source>
</evidence>
<dbReference type="EMBL" id="UGTJ01000001">
    <property type="protein sequence ID" value="SUB80186.1"/>
    <property type="molecule type" value="Genomic_DNA"/>
</dbReference>
<evidence type="ECO:0000256" key="2">
    <source>
        <dbReference type="ARBA" id="ARBA00023136"/>
    </source>
</evidence>
<evidence type="ECO:0000256" key="4">
    <source>
        <dbReference type="SAM" id="SignalP"/>
    </source>
</evidence>
<dbReference type="Gene3D" id="2.40.170.20">
    <property type="entry name" value="TonB-dependent receptor, beta-barrel domain"/>
    <property type="match status" value="1"/>
</dbReference>
<keyword evidence="2" id="KW-0472">Membrane</keyword>
<evidence type="ECO:0000256" key="1">
    <source>
        <dbReference type="ARBA" id="ARBA00004442"/>
    </source>
</evidence>
<evidence type="ECO:0000256" key="3">
    <source>
        <dbReference type="ARBA" id="ARBA00023237"/>
    </source>
</evidence>
<dbReference type="Pfam" id="PF00593">
    <property type="entry name" value="TonB_dep_Rec_b-barrel"/>
    <property type="match status" value="1"/>
</dbReference>
<evidence type="ECO:0000313" key="6">
    <source>
        <dbReference type="EMBL" id="SUB80186.1"/>
    </source>
</evidence>
<sequence>MKIRFLLMVILTLGSLSAEGQESVAEEVVRVDASSATMLQWFGRIEKETGVVLSYNPSLLDMKRRCRFQRAGEIRIDRLLAVLLEGYDYQLVPLPDRKLLIRVDRVLYHDLSGTVREAGSNERLFGATVTVTDGKGNKSYDVTDNNGVFNIKVSDGDCRVEVSYVGYTAYDEHLRVAGDDRFVLVDLKPIPFRLKAVNVKRRKSVEEFDEVSPSNMTSFSSTDLFAQLRILPGVSSSQANLDFNVYGGSTDENLFLLDGFPIHNPGHINSMLTAFNGDALKSVSFYNGFIPTRFEGRLSSVTDARVRDGNKHRFVNTLSLDMPAASAVLEGPIVKNKLSYIISGRRSWLDFFDGMLAEKDRTNHTFYDFNVKLSCDLDSATSMSVSAYNSSDDQHYREEGEKPHSLLHWHNQLYAFHFNTSLSSQVTNSTSIAYSSHTNSANGEDFDNDSTGIVSTHIQSCYAITEFTYNPGSIYTVRWGLKGMYERYGLVTHGKELKNSWEPTRKFSMFYDSRIRITPRLYTQVGLNFVMYIPRNYRRYYSVQPRFSLKYSIGDEDLLYAGLSNMEQYYHHVRMSEVPTPFDFIMPTIGNLKPSAATHIETGWKHFLPNGIMEFSLYYKHRKHILGLFPTIGSGGEDWVNNILDGNGDSYGASLYVNNSWKRLNWQFSYTLSSSREWFDRLNGREKMPSLYDVPHILNAAVAYDIGKHSTVALGANMHSGRVLLNVEYKENGKPEYSRSERDPMRYRVDASYTFRRDFKKSRLLLRFGLYNVLGNPSEAEMLYFFSIKFNNHCMPFGTVSFRF</sequence>
<accession>A0AAQ1UKZ3</accession>
<dbReference type="GO" id="GO:0009279">
    <property type="term" value="C:cell outer membrane"/>
    <property type="evidence" value="ECO:0007669"/>
    <property type="project" value="UniProtKB-SubCell"/>
</dbReference>
<dbReference type="Pfam" id="PF13620">
    <property type="entry name" value="CarboxypepD_reg"/>
    <property type="match status" value="1"/>
</dbReference>
<dbReference type="AlphaFoldDB" id="A0AAQ1UKZ3"/>
<name>A0AAQ1UKZ3_9BACT</name>
<keyword evidence="3" id="KW-0998">Cell outer membrane</keyword>
<keyword evidence="4" id="KW-0732">Signal</keyword>
<organism evidence="6 7">
    <name type="scientific">Segatella buccae</name>
    <dbReference type="NCBI Taxonomy" id="28126"/>
    <lineage>
        <taxon>Bacteria</taxon>
        <taxon>Pseudomonadati</taxon>
        <taxon>Bacteroidota</taxon>
        <taxon>Bacteroidia</taxon>
        <taxon>Bacteroidales</taxon>
        <taxon>Prevotellaceae</taxon>
        <taxon>Segatella</taxon>
    </lineage>
</organism>
<comment type="caution">
    <text evidence="6">The sequence shown here is derived from an EMBL/GenBank/DDBJ whole genome shotgun (WGS) entry which is preliminary data.</text>
</comment>
<protein>
    <recommendedName>
        <fullName evidence="5">TonB-dependent receptor-like beta-barrel domain-containing protein</fullName>
    </recommendedName>
</protein>
<dbReference type="InterPro" id="IPR000531">
    <property type="entry name" value="Beta-barrel_TonB"/>
</dbReference>
<gene>
    <name evidence="6" type="ORF">NCTC13063_01469</name>
</gene>
<dbReference type="Gene3D" id="2.60.40.1120">
    <property type="entry name" value="Carboxypeptidase-like, regulatory domain"/>
    <property type="match status" value="1"/>
</dbReference>
<dbReference type="RefSeq" id="WP_048798616.1">
    <property type="nucleotide sequence ID" value="NZ_CAUUQQ010000026.1"/>
</dbReference>
<evidence type="ECO:0000259" key="5">
    <source>
        <dbReference type="Pfam" id="PF00593"/>
    </source>
</evidence>
<feature type="signal peptide" evidence="4">
    <location>
        <begin position="1"/>
        <end position="20"/>
    </location>
</feature>
<dbReference type="Proteomes" id="UP000255283">
    <property type="component" value="Unassembled WGS sequence"/>
</dbReference>
<feature type="chain" id="PRO_5042932805" description="TonB-dependent receptor-like beta-barrel domain-containing protein" evidence="4">
    <location>
        <begin position="21"/>
        <end position="804"/>
    </location>
</feature>